<accession>A0A6S7GJA5</accession>
<dbReference type="EMBL" id="CACRXK020001446">
    <property type="protein sequence ID" value="CAB3989216.1"/>
    <property type="molecule type" value="Genomic_DNA"/>
</dbReference>
<reference evidence="1" key="1">
    <citation type="submission" date="2020-04" db="EMBL/GenBank/DDBJ databases">
        <authorList>
            <person name="Alioto T."/>
            <person name="Alioto T."/>
            <person name="Gomez Garrido J."/>
        </authorList>
    </citation>
    <scope>NUCLEOTIDE SEQUENCE</scope>
    <source>
        <strain evidence="1">A484AB</strain>
    </source>
</reference>
<sequence>MQKEAAEPGVPTAASKEKRFRWDKDEKVNNLIRCLANYKSQSEFNNCDFNADKVKQYEEVRVAMAKIYHKDPSQFGPASVLSSPLIAVSDALLTEEQKREKVKLKKQQDEDKKFIKRGYQRIHEKLKDIRQNFSIAITSGRRSGSGKVVLEFYDELVQIWGGSPATEPLSCGTSTETVNSLEQSILDNMNQEDEDFGHDDPVITNPPSQSVETVDDGLTEAPASVIDKTVTDSKKRKAETVKPAIPQLIDNKRKHMERQLSAAQRDQLLMQESKEDSQFKKDMTEAIKQSDQTFANAMQQMSQSIVQVAEGLTQSMKVISQGFMQPVMQSNNQQQAFTLYQPPYTGLTSSAAVYNNFGTHQFNFEDGTSQISGSSEKSTYHTL</sequence>
<dbReference type="Proteomes" id="UP001152795">
    <property type="component" value="Unassembled WGS sequence"/>
</dbReference>
<gene>
    <name evidence="1" type="ORF">PACLA_8A085772</name>
</gene>
<evidence type="ECO:0000313" key="2">
    <source>
        <dbReference type="Proteomes" id="UP001152795"/>
    </source>
</evidence>
<name>A0A6S7GJA5_PARCT</name>
<organism evidence="1 2">
    <name type="scientific">Paramuricea clavata</name>
    <name type="common">Red gorgonian</name>
    <name type="synonym">Violescent sea-whip</name>
    <dbReference type="NCBI Taxonomy" id="317549"/>
    <lineage>
        <taxon>Eukaryota</taxon>
        <taxon>Metazoa</taxon>
        <taxon>Cnidaria</taxon>
        <taxon>Anthozoa</taxon>
        <taxon>Octocorallia</taxon>
        <taxon>Malacalcyonacea</taxon>
        <taxon>Plexauridae</taxon>
        <taxon>Paramuricea</taxon>
    </lineage>
</organism>
<protein>
    <submittedName>
        <fullName evidence="1">Uncharacterized protein</fullName>
    </submittedName>
</protein>
<dbReference type="AlphaFoldDB" id="A0A6S7GJA5"/>
<keyword evidence="2" id="KW-1185">Reference proteome</keyword>
<evidence type="ECO:0000313" key="1">
    <source>
        <dbReference type="EMBL" id="CAB3989216.1"/>
    </source>
</evidence>
<proteinExistence type="predicted"/>
<dbReference type="OrthoDB" id="5987526at2759"/>
<comment type="caution">
    <text evidence="1">The sequence shown here is derived from an EMBL/GenBank/DDBJ whole genome shotgun (WGS) entry which is preliminary data.</text>
</comment>